<dbReference type="OrthoDB" id="10529408at2759"/>
<evidence type="ECO:0000313" key="3">
    <source>
        <dbReference type="Proteomes" id="UP000789831"/>
    </source>
</evidence>
<accession>A0A9N8VUE0</accession>
<sequence length="226" mass="25734">MSSESSDKNYFHYPSLTPINIDVNLPFDSDLVKDINANGFIHYRTALSGKLQQNGYNFEAKYVSKLASNKWKLKSESYKNQFKTKSNEIKIVLPKSQPHNKIKFRPLYDPIKPRNQKKTTNKGLNSSNNSSTCQDINNYFDNGLTSQEFPQNTNESFDFSSYKPFDFNLLPPFNSNVFTDFYVNSASFDSQPPPYNSNSASSDSNFFAGGFQLFNRNCSLCSNLTS</sequence>
<dbReference type="SUPFAM" id="SSF47095">
    <property type="entry name" value="HMG-box"/>
    <property type="match status" value="1"/>
</dbReference>
<dbReference type="Proteomes" id="UP000789831">
    <property type="component" value="Unassembled WGS sequence"/>
</dbReference>
<gene>
    <name evidence="2" type="ORF">AGERDE_LOCUS2285</name>
</gene>
<dbReference type="EMBL" id="CAJVPL010000185">
    <property type="protein sequence ID" value="CAG8461665.1"/>
    <property type="molecule type" value="Genomic_DNA"/>
</dbReference>
<organism evidence="2 3">
    <name type="scientific">Ambispora gerdemannii</name>
    <dbReference type="NCBI Taxonomy" id="144530"/>
    <lineage>
        <taxon>Eukaryota</taxon>
        <taxon>Fungi</taxon>
        <taxon>Fungi incertae sedis</taxon>
        <taxon>Mucoromycota</taxon>
        <taxon>Glomeromycotina</taxon>
        <taxon>Glomeromycetes</taxon>
        <taxon>Archaeosporales</taxon>
        <taxon>Ambisporaceae</taxon>
        <taxon>Ambispora</taxon>
    </lineage>
</organism>
<keyword evidence="3" id="KW-1185">Reference proteome</keyword>
<comment type="caution">
    <text evidence="2">The sequence shown here is derived from an EMBL/GenBank/DDBJ whole genome shotgun (WGS) entry which is preliminary data.</text>
</comment>
<feature type="region of interest" description="Disordered" evidence="1">
    <location>
        <begin position="103"/>
        <end position="132"/>
    </location>
</feature>
<proteinExistence type="predicted"/>
<dbReference type="AlphaFoldDB" id="A0A9N8VUE0"/>
<evidence type="ECO:0000313" key="2">
    <source>
        <dbReference type="EMBL" id="CAG8461665.1"/>
    </source>
</evidence>
<name>A0A9N8VUE0_9GLOM</name>
<reference evidence="2" key="1">
    <citation type="submission" date="2021-06" db="EMBL/GenBank/DDBJ databases">
        <authorList>
            <person name="Kallberg Y."/>
            <person name="Tangrot J."/>
            <person name="Rosling A."/>
        </authorList>
    </citation>
    <scope>NUCLEOTIDE SEQUENCE</scope>
    <source>
        <strain evidence="2">MT106</strain>
    </source>
</reference>
<dbReference type="Gene3D" id="1.10.30.10">
    <property type="entry name" value="High mobility group box domain"/>
    <property type="match status" value="1"/>
</dbReference>
<feature type="compositionally biased region" description="Polar residues" evidence="1">
    <location>
        <begin position="121"/>
        <end position="132"/>
    </location>
</feature>
<evidence type="ECO:0000256" key="1">
    <source>
        <dbReference type="SAM" id="MobiDB-lite"/>
    </source>
</evidence>
<dbReference type="InterPro" id="IPR036910">
    <property type="entry name" value="HMG_box_dom_sf"/>
</dbReference>
<protein>
    <submittedName>
        <fullName evidence="2">9416_t:CDS:1</fullName>
    </submittedName>
</protein>